<accession>A0A6I9W9Q7</accession>
<dbReference type="Proteomes" id="UP000504615">
    <property type="component" value="Unplaced"/>
</dbReference>
<proteinExistence type="predicted"/>
<keyword evidence="3" id="KW-0862">Zinc</keyword>
<dbReference type="Gene3D" id="6.20.210.20">
    <property type="entry name" value="THAP domain"/>
    <property type="match status" value="1"/>
</dbReference>
<dbReference type="PANTHER" id="PTHR46927">
    <property type="entry name" value="AGAP005574-PA"/>
    <property type="match status" value="1"/>
</dbReference>
<reference evidence="8" key="1">
    <citation type="submission" date="2025-08" db="UniProtKB">
        <authorList>
            <consortium name="RefSeq"/>
        </authorList>
    </citation>
    <scope>IDENTIFICATION</scope>
</reference>
<dbReference type="OrthoDB" id="7677610at2759"/>
<evidence type="ECO:0000256" key="3">
    <source>
        <dbReference type="ARBA" id="ARBA00022833"/>
    </source>
</evidence>
<dbReference type="PANTHER" id="PTHR46927:SF3">
    <property type="entry name" value="THAP-TYPE DOMAIN-CONTAINING PROTEIN"/>
    <property type="match status" value="1"/>
</dbReference>
<evidence type="ECO:0000259" key="6">
    <source>
        <dbReference type="PROSITE" id="PS50950"/>
    </source>
</evidence>
<organism evidence="7 8">
    <name type="scientific">Pogonomyrmex barbatus</name>
    <name type="common">red harvester ant</name>
    <dbReference type="NCBI Taxonomy" id="144034"/>
    <lineage>
        <taxon>Eukaryota</taxon>
        <taxon>Metazoa</taxon>
        <taxon>Ecdysozoa</taxon>
        <taxon>Arthropoda</taxon>
        <taxon>Hexapoda</taxon>
        <taxon>Insecta</taxon>
        <taxon>Pterygota</taxon>
        <taxon>Neoptera</taxon>
        <taxon>Endopterygota</taxon>
        <taxon>Hymenoptera</taxon>
        <taxon>Apocrita</taxon>
        <taxon>Aculeata</taxon>
        <taxon>Formicoidea</taxon>
        <taxon>Formicidae</taxon>
        <taxon>Myrmicinae</taxon>
        <taxon>Pogonomyrmex</taxon>
    </lineage>
</organism>
<dbReference type="InterPro" id="IPR038441">
    <property type="entry name" value="THAP_Znf_sf"/>
</dbReference>
<evidence type="ECO:0000313" key="8">
    <source>
        <dbReference type="RefSeq" id="XP_011635517.1"/>
    </source>
</evidence>
<feature type="domain" description="THAP-type" evidence="6">
    <location>
        <begin position="1"/>
        <end position="80"/>
    </location>
</feature>
<dbReference type="KEGG" id="pbar:105426127"/>
<sequence>MVSSCCVEGCKASWRPDVDLSFFSFPLKNEDLLKEWLQVVPTNNLITKHSRICSNHFDQSQYECTSGKRKLKKNAIPNIFPQDLAKCKEILIEAEKLLSTSDVVLSNISNSDDFHCDIQEENMFLTYVSLPIPSVADKEIQTNPETQSVSTQTIPKSTKKEKELRLRIKNLQSKLHYKKMRMLRYIRLLRLCNAK</sequence>
<evidence type="ECO:0000256" key="1">
    <source>
        <dbReference type="ARBA" id="ARBA00022723"/>
    </source>
</evidence>
<dbReference type="GO" id="GO:0008270">
    <property type="term" value="F:zinc ion binding"/>
    <property type="evidence" value="ECO:0007669"/>
    <property type="project" value="UniProtKB-KW"/>
</dbReference>
<dbReference type="SUPFAM" id="SSF57716">
    <property type="entry name" value="Glucocorticoid receptor-like (DNA-binding domain)"/>
    <property type="match status" value="1"/>
</dbReference>
<dbReference type="InterPro" id="IPR006612">
    <property type="entry name" value="THAP_Znf"/>
</dbReference>
<gene>
    <name evidence="8" type="primary">LOC105426127</name>
</gene>
<dbReference type="GO" id="GO:0003677">
    <property type="term" value="F:DNA binding"/>
    <property type="evidence" value="ECO:0007669"/>
    <property type="project" value="UniProtKB-UniRule"/>
</dbReference>
<keyword evidence="4 5" id="KW-0238">DNA-binding</keyword>
<evidence type="ECO:0000256" key="5">
    <source>
        <dbReference type="PROSITE-ProRule" id="PRU00309"/>
    </source>
</evidence>
<dbReference type="Pfam" id="PF05485">
    <property type="entry name" value="THAP"/>
    <property type="match status" value="1"/>
</dbReference>
<dbReference type="InterPro" id="IPR052224">
    <property type="entry name" value="THAP_domain_protein"/>
</dbReference>
<dbReference type="SMART" id="SM00980">
    <property type="entry name" value="THAP"/>
    <property type="match status" value="1"/>
</dbReference>
<dbReference type="GeneID" id="105426127"/>
<evidence type="ECO:0000313" key="7">
    <source>
        <dbReference type="Proteomes" id="UP000504615"/>
    </source>
</evidence>
<protein>
    <submittedName>
        <fullName evidence="8">THAP domain-containing protein 1</fullName>
    </submittedName>
</protein>
<dbReference type="RefSeq" id="XP_011635517.1">
    <property type="nucleotide sequence ID" value="XM_011637215.2"/>
</dbReference>
<keyword evidence="1" id="KW-0479">Metal-binding</keyword>
<dbReference type="SMART" id="SM00692">
    <property type="entry name" value="DM3"/>
    <property type="match status" value="1"/>
</dbReference>
<keyword evidence="2 5" id="KW-0863">Zinc-finger</keyword>
<dbReference type="AlphaFoldDB" id="A0A6I9W9Q7"/>
<dbReference type="PROSITE" id="PS50950">
    <property type="entry name" value="ZF_THAP"/>
    <property type="match status" value="1"/>
</dbReference>
<name>A0A6I9W9Q7_9HYME</name>
<evidence type="ECO:0000256" key="4">
    <source>
        <dbReference type="ARBA" id="ARBA00023125"/>
    </source>
</evidence>
<keyword evidence="7" id="KW-1185">Reference proteome</keyword>
<evidence type="ECO:0000256" key="2">
    <source>
        <dbReference type="ARBA" id="ARBA00022771"/>
    </source>
</evidence>